<evidence type="ECO:0000259" key="7">
    <source>
        <dbReference type="PROSITE" id="PS50011"/>
    </source>
</evidence>
<dbReference type="CDD" id="cd14014">
    <property type="entry name" value="STKc_PknB_like"/>
    <property type="match status" value="1"/>
</dbReference>
<dbReference type="SMART" id="SM00220">
    <property type="entry name" value="S_TKc"/>
    <property type="match status" value="1"/>
</dbReference>
<feature type="domain" description="Protein kinase" evidence="7">
    <location>
        <begin position="43"/>
        <end position="307"/>
    </location>
</feature>
<dbReference type="InterPro" id="IPR011009">
    <property type="entry name" value="Kinase-like_dom_sf"/>
</dbReference>
<evidence type="ECO:0000313" key="9">
    <source>
        <dbReference type="EMBL" id="WYF46000.1"/>
    </source>
</evidence>
<dbReference type="Gene3D" id="1.10.510.10">
    <property type="entry name" value="Transferase(Phosphotransferase) domain 1"/>
    <property type="match status" value="1"/>
</dbReference>
<feature type="binding site" evidence="5">
    <location>
        <position position="72"/>
    </location>
    <ligand>
        <name>ATP</name>
        <dbReference type="ChEBI" id="CHEBI:30616"/>
    </ligand>
</feature>
<keyword evidence="1" id="KW-0808">Transferase</keyword>
<dbReference type="NCBIfam" id="TIGR03804">
    <property type="entry name" value="para_beta_helix"/>
    <property type="match status" value="2"/>
</dbReference>
<keyword evidence="2 5" id="KW-0547">Nucleotide-binding</keyword>
<dbReference type="EMBL" id="CP149783">
    <property type="protein sequence ID" value="WYF46000.1"/>
    <property type="molecule type" value="Genomic_DNA"/>
</dbReference>
<name>A0AAU6Q6M8_9DEIO</name>
<dbReference type="RefSeq" id="WP_339097386.1">
    <property type="nucleotide sequence ID" value="NZ_CP149783.1"/>
</dbReference>
<dbReference type="GO" id="GO:0005524">
    <property type="term" value="F:ATP binding"/>
    <property type="evidence" value="ECO:0007669"/>
    <property type="project" value="UniProtKB-UniRule"/>
</dbReference>
<dbReference type="Pfam" id="PF08239">
    <property type="entry name" value="SH3_3"/>
    <property type="match status" value="1"/>
</dbReference>
<dbReference type="InterPro" id="IPR000719">
    <property type="entry name" value="Prot_kinase_dom"/>
</dbReference>
<dbReference type="PROSITE" id="PS00107">
    <property type="entry name" value="PROTEIN_KINASE_ATP"/>
    <property type="match status" value="1"/>
</dbReference>
<dbReference type="PROSITE" id="PS00108">
    <property type="entry name" value="PROTEIN_KINASE_ST"/>
    <property type="match status" value="1"/>
</dbReference>
<dbReference type="SMART" id="SM00287">
    <property type="entry name" value="SH3b"/>
    <property type="match status" value="1"/>
</dbReference>
<dbReference type="SMART" id="SM00710">
    <property type="entry name" value="PbH1"/>
    <property type="match status" value="10"/>
</dbReference>
<organism evidence="9">
    <name type="scientific">Deinococcus sp. VB142</name>
    <dbReference type="NCBI Taxonomy" id="3112952"/>
    <lineage>
        <taxon>Bacteria</taxon>
        <taxon>Thermotogati</taxon>
        <taxon>Deinococcota</taxon>
        <taxon>Deinococci</taxon>
        <taxon>Deinococcales</taxon>
        <taxon>Deinococcaceae</taxon>
        <taxon>Deinococcus</taxon>
    </lineage>
</organism>
<evidence type="ECO:0000256" key="1">
    <source>
        <dbReference type="ARBA" id="ARBA00022679"/>
    </source>
</evidence>
<dbReference type="SUPFAM" id="SSF51126">
    <property type="entry name" value="Pectin lyase-like"/>
    <property type="match status" value="2"/>
</dbReference>
<keyword evidence="3" id="KW-0418">Kinase</keyword>
<dbReference type="PANTHER" id="PTHR43289">
    <property type="entry name" value="MITOGEN-ACTIVATED PROTEIN KINASE KINASE KINASE 20-RELATED"/>
    <property type="match status" value="1"/>
</dbReference>
<dbReference type="PROSITE" id="PS51781">
    <property type="entry name" value="SH3B"/>
    <property type="match status" value="1"/>
</dbReference>
<dbReference type="SUPFAM" id="SSF56112">
    <property type="entry name" value="Protein kinase-like (PK-like)"/>
    <property type="match status" value="1"/>
</dbReference>
<dbReference type="InterPro" id="IPR039448">
    <property type="entry name" value="Beta_helix"/>
</dbReference>
<feature type="compositionally biased region" description="Low complexity" evidence="6">
    <location>
        <begin position="442"/>
        <end position="470"/>
    </location>
</feature>
<feature type="compositionally biased region" description="Pro residues" evidence="6">
    <location>
        <begin position="429"/>
        <end position="441"/>
    </location>
</feature>
<gene>
    <name evidence="9" type="ORF">WDJ50_16390</name>
</gene>
<dbReference type="PROSITE" id="PS50011">
    <property type="entry name" value="PROTEIN_KINASE_DOM"/>
    <property type="match status" value="1"/>
</dbReference>
<evidence type="ECO:0000259" key="8">
    <source>
        <dbReference type="PROSITE" id="PS51781"/>
    </source>
</evidence>
<sequence length="947" mass="97485">MSNCPTCGAAVPSGATNCPTCGSPLGGHSQTLPPGTLLAGGKYQLDRVLGQGGFGITYVASQTQLGSRIAIKELFPSGSTRQGGRFVLPPAGTDPAGWAQAKQDFTVEGRTVARFNHPDIVRVMDLFEENGTAYLVMEFLEGRTLGKAIEERGPLPPAEVATIASRVLGALSVVHSGGMLHRDIKPDNIYLDNAGRTVLIDFGSARDFSAGQTMSHTRLVTPGYAPLEQYSGAAKFGPYTDIYALGATLYHALTGHAPTAATDRTMGTPLAPLPASTPAPLRELIERSLEIKITDRPQSVEEAQAILGRAAPAPQARPQPQAPVAPVPRPAPQPVPQRVPAPQPVPQRRRAPGCGCLFPLLLLGGAALFGMNLLPSLLPSGESGSTQSPSSQTQPVPPVSNESETETQTPPDPAEPVNPELFPGVAPEEPAPPPAETPTEPPAETTETPSETPVTETPQTETEDTTTPTPDADQVTVFVSEANLRAAADQTSEALGTLNAGTTLQVLQEQDGWYEVQTPEGQRGWLSGRVAQPLAGESEVQSLLAAAQSGGEVKLGPGVYLLTEPLVLAQNTRLIGAGRDRTFIASAAGDTVLTTRADVTLKGMTLQWSAATPGRVLLAEGGKVTLRDVRLTGAVRDTGKNEFGSGLWLAQGAQGDVQGSEFVGNAYGAYLSDSATLKASQTGLSDNSIAGAIFLDSSGGELTGCSFDRNKLHGLDVQGTAAPRIADSAFRDNGGRGISVAGEATPEITGSKFQKNAKSGLAFTESASGSASGNDLSGNFTGIAVTGQARPALTDNVITGSTDAGLAYSGRAGGSASGNTVSSSAKPGISLWEEAKPTLEGNTVQGGTQSGVVYADSAGGALRGNQILDNALHGLLVSDSAAPEVTDNTFRGNGKSAVLYKAQSGGSFNGNTCTGNGGDLIELQLADPLSGPDLSKAACAVQAQTNW</sequence>
<evidence type="ECO:0000256" key="2">
    <source>
        <dbReference type="ARBA" id="ARBA00022741"/>
    </source>
</evidence>
<accession>A0AAU6Q6M8</accession>
<dbReference type="PANTHER" id="PTHR43289:SF34">
    <property type="entry name" value="SERINE_THREONINE-PROTEIN KINASE YBDM-RELATED"/>
    <property type="match status" value="1"/>
</dbReference>
<dbReference type="Pfam" id="PF00069">
    <property type="entry name" value="Pkinase"/>
    <property type="match status" value="1"/>
</dbReference>
<dbReference type="InterPro" id="IPR012334">
    <property type="entry name" value="Pectin_lyas_fold"/>
</dbReference>
<protein>
    <submittedName>
        <fullName evidence="9">Right-handed parallel beta-helix repeat-containing protein</fullName>
    </submittedName>
</protein>
<dbReference type="InterPro" id="IPR003646">
    <property type="entry name" value="SH3-like_bac-type"/>
</dbReference>
<dbReference type="Pfam" id="PF13229">
    <property type="entry name" value="Beta_helix"/>
    <property type="match status" value="2"/>
</dbReference>
<evidence type="ECO:0000256" key="6">
    <source>
        <dbReference type="SAM" id="MobiDB-lite"/>
    </source>
</evidence>
<dbReference type="InterPro" id="IPR022441">
    <property type="entry name" value="Para_beta_helix_rpt-2"/>
</dbReference>
<dbReference type="InterPro" id="IPR011050">
    <property type="entry name" value="Pectin_lyase_fold/virulence"/>
</dbReference>
<dbReference type="InterPro" id="IPR006626">
    <property type="entry name" value="PbH1"/>
</dbReference>
<feature type="compositionally biased region" description="Low complexity" evidence="6">
    <location>
        <begin position="380"/>
        <end position="394"/>
    </location>
</feature>
<evidence type="ECO:0000256" key="5">
    <source>
        <dbReference type="PROSITE-ProRule" id="PRU10141"/>
    </source>
</evidence>
<keyword evidence="4 5" id="KW-0067">ATP-binding</keyword>
<feature type="region of interest" description="Disordered" evidence="6">
    <location>
        <begin position="310"/>
        <end position="348"/>
    </location>
</feature>
<dbReference type="InterPro" id="IPR008271">
    <property type="entry name" value="Ser/Thr_kinase_AS"/>
</dbReference>
<reference evidence="9" key="1">
    <citation type="submission" date="2024-03" db="EMBL/GenBank/DDBJ databases">
        <title>Deinococcus weizhi sp. nov., isolated from human skin.</title>
        <authorList>
            <person name="Wei Z."/>
            <person name="Tian F."/>
            <person name="Yang C."/>
            <person name="Xin L.T."/>
            <person name="Wen Z.J."/>
            <person name="Lan K.C."/>
            <person name="Yu L."/>
            <person name="Zhe W."/>
            <person name="Dan F.D."/>
            <person name="Jun W."/>
            <person name="Rui Z."/>
            <person name="Yong X.J."/>
            <person name="Ting Y."/>
            <person name="Wei X."/>
            <person name="Xu Z.G."/>
            <person name="Xin Z."/>
            <person name="Dong F.G."/>
            <person name="Ni X.M."/>
            <person name="Zheng M.G."/>
            <person name="Chun Y."/>
            <person name="Qian W.X."/>
        </authorList>
    </citation>
    <scope>NUCLEOTIDE SEQUENCE</scope>
    <source>
        <strain evidence="9">VB142</strain>
    </source>
</reference>
<dbReference type="Gene3D" id="2.160.20.10">
    <property type="entry name" value="Single-stranded right-handed beta-helix, Pectin lyase-like"/>
    <property type="match status" value="2"/>
</dbReference>
<dbReference type="Gene3D" id="3.30.200.20">
    <property type="entry name" value="Phosphorylase Kinase, domain 1"/>
    <property type="match status" value="1"/>
</dbReference>
<dbReference type="Gene3D" id="2.30.30.40">
    <property type="entry name" value="SH3 Domains"/>
    <property type="match status" value="1"/>
</dbReference>
<dbReference type="InterPro" id="IPR017441">
    <property type="entry name" value="Protein_kinase_ATP_BS"/>
</dbReference>
<feature type="domain" description="SH3b" evidence="8">
    <location>
        <begin position="472"/>
        <end position="535"/>
    </location>
</feature>
<feature type="region of interest" description="Disordered" evidence="6">
    <location>
        <begin position="380"/>
        <end position="472"/>
    </location>
</feature>
<dbReference type="GO" id="GO:0004674">
    <property type="term" value="F:protein serine/threonine kinase activity"/>
    <property type="evidence" value="ECO:0007669"/>
    <property type="project" value="TreeGrafter"/>
</dbReference>
<evidence type="ECO:0000256" key="4">
    <source>
        <dbReference type="ARBA" id="ARBA00022840"/>
    </source>
</evidence>
<dbReference type="AlphaFoldDB" id="A0AAU6Q6M8"/>
<proteinExistence type="predicted"/>
<evidence type="ECO:0000256" key="3">
    <source>
        <dbReference type="ARBA" id="ARBA00022777"/>
    </source>
</evidence>
<feature type="compositionally biased region" description="Pro residues" evidence="6">
    <location>
        <begin position="315"/>
        <end position="345"/>
    </location>
</feature>